<feature type="repeat" description="ANK" evidence="3">
    <location>
        <begin position="83"/>
        <end position="115"/>
    </location>
</feature>
<dbReference type="Proteomes" id="UP000236569">
    <property type="component" value="Unassembled WGS sequence"/>
</dbReference>
<dbReference type="OrthoDB" id="671583at2"/>
<keyword evidence="2 3" id="KW-0040">ANK repeat</keyword>
<gene>
    <name evidence="4" type="ORF">DAERI_010230</name>
</gene>
<comment type="caution">
    <text evidence="4">The sequence shown here is derived from an EMBL/GenBank/DDBJ whole genome shotgun (WGS) entry which is preliminary data.</text>
</comment>
<reference evidence="5" key="1">
    <citation type="submission" date="2018-01" db="EMBL/GenBank/DDBJ databases">
        <title>Draft Genome Sequence of the Radioresistant Bacterium Deinococcus aerius TR0125, Isolated from the Higher Atmosphere above Japan.</title>
        <authorList>
            <person name="Satoh K."/>
            <person name="Arai H."/>
            <person name="Sanzen T."/>
            <person name="Kawaguchi Y."/>
            <person name="Hayashi H."/>
            <person name="Yokobori S."/>
            <person name="Yamagishi A."/>
            <person name="Oono Y."/>
            <person name="Narumi I."/>
        </authorList>
    </citation>
    <scope>NUCLEOTIDE SEQUENCE [LARGE SCALE GENOMIC DNA]</scope>
    <source>
        <strain evidence="5">TR0125</strain>
    </source>
</reference>
<dbReference type="RefSeq" id="WP_103127646.1">
    <property type="nucleotide sequence ID" value="NZ_BFAG01000001.1"/>
</dbReference>
<keyword evidence="5" id="KW-1185">Reference proteome</keyword>
<name>A0A2I9DDP1_9DEIO</name>
<evidence type="ECO:0000256" key="1">
    <source>
        <dbReference type="ARBA" id="ARBA00022737"/>
    </source>
</evidence>
<proteinExistence type="predicted"/>
<dbReference type="PROSITE" id="PS50297">
    <property type="entry name" value="ANK_REP_REGION"/>
    <property type="match status" value="3"/>
</dbReference>
<dbReference type="PANTHER" id="PTHR24198:SF165">
    <property type="entry name" value="ANKYRIN REPEAT-CONTAINING PROTEIN-RELATED"/>
    <property type="match status" value="1"/>
</dbReference>
<dbReference type="Pfam" id="PF12796">
    <property type="entry name" value="Ank_2"/>
    <property type="match status" value="1"/>
</dbReference>
<dbReference type="SUPFAM" id="SSF48403">
    <property type="entry name" value="Ankyrin repeat"/>
    <property type="match status" value="1"/>
</dbReference>
<dbReference type="PROSITE" id="PS50088">
    <property type="entry name" value="ANK_REPEAT"/>
    <property type="match status" value="3"/>
</dbReference>
<dbReference type="Pfam" id="PF00023">
    <property type="entry name" value="Ank"/>
    <property type="match status" value="1"/>
</dbReference>
<dbReference type="PANTHER" id="PTHR24198">
    <property type="entry name" value="ANKYRIN REPEAT AND PROTEIN KINASE DOMAIN-CONTAINING PROTEIN"/>
    <property type="match status" value="1"/>
</dbReference>
<dbReference type="PRINTS" id="PR01415">
    <property type="entry name" value="ANKYRIN"/>
</dbReference>
<evidence type="ECO:0000313" key="4">
    <source>
        <dbReference type="EMBL" id="GBF04058.1"/>
    </source>
</evidence>
<dbReference type="SMART" id="SM00248">
    <property type="entry name" value="ANK"/>
    <property type="match status" value="3"/>
</dbReference>
<dbReference type="InterPro" id="IPR036770">
    <property type="entry name" value="Ankyrin_rpt-contain_sf"/>
</dbReference>
<dbReference type="Gene3D" id="1.25.40.20">
    <property type="entry name" value="Ankyrin repeat-containing domain"/>
    <property type="match status" value="2"/>
</dbReference>
<dbReference type="EMBL" id="BFAG01000001">
    <property type="protein sequence ID" value="GBF04058.1"/>
    <property type="molecule type" value="Genomic_DNA"/>
</dbReference>
<protein>
    <submittedName>
        <fullName evidence="4">Ankyrin repeat-containing protein</fullName>
    </submittedName>
</protein>
<evidence type="ECO:0000313" key="5">
    <source>
        <dbReference type="Proteomes" id="UP000236569"/>
    </source>
</evidence>
<evidence type="ECO:0000256" key="3">
    <source>
        <dbReference type="PROSITE-ProRule" id="PRU00023"/>
    </source>
</evidence>
<dbReference type="AlphaFoldDB" id="A0A2I9DDP1"/>
<keyword evidence="1" id="KW-0677">Repeat</keyword>
<accession>A0A2I9DDP1</accession>
<feature type="repeat" description="ANK" evidence="3">
    <location>
        <begin position="50"/>
        <end position="82"/>
    </location>
</feature>
<sequence length="179" mass="19336">MTDNAGQKPELDGETLEYIQAVFDLVRLGDAARLAPLLDRGLPPNLLNQRGDSLLMLACYHGHLQAARELLKHGADPELRNDQGQTPLLGAVFKGNLPMVRLLLDYGADVESAGPDGRTALMMAAMFNRTEVVELLLERGADLHARDARGLSVLDSARTMGAPDTAAQVETLLGQTPER</sequence>
<evidence type="ECO:0000256" key="2">
    <source>
        <dbReference type="ARBA" id="ARBA00023043"/>
    </source>
</evidence>
<dbReference type="InterPro" id="IPR002110">
    <property type="entry name" value="Ankyrin_rpt"/>
</dbReference>
<organism evidence="4 5">
    <name type="scientific">Deinococcus aerius</name>
    <dbReference type="NCBI Taxonomy" id="200253"/>
    <lineage>
        <taxon>Bacteria</taxon>
        <taxon>Thermotogati</taxon>
        <taxon>Deinococcota</taxon>
        <taxon>Deinococci</taxon>
        <taxon>Deinococcales</taxon>
        <taxon>Deinococcaceae</taxon>
        <taxon>Deinococcus</taxon>
    </lineage>
</organism>
<feature type="repeat" description="ANK" evidence="3">
    <location>
        <begin position="116"/>
        <end position="148"/>
    </location>
</feature>